<dbReference type="InterPro" id="IPR022938">
    <property type="entry name" value="SRP19_arc-type"/>
</dbReference>
<dbReference type="Proteomes" id="UP000281962">
    <property type="component" value="Unassembled WGS sequence"/>
</dbReference>
<dbReference type="Pfam" id="PF01922">
    <property type="entry name" value="SRP19"/>
    <property type="match status" value="1"/>
</dbReference>
<dbReference type="AlphaFoldDB" id="A0A497EVV4"/>
<dbReference type="HAMAP" id="MF_00305">
    <property type="entry name" value="SRP19"/>
    <property type="match status" value="1"/>
</dbReference>
<evidence type="ECO:0000256" key="4">
    <source>
        <dbReference type="ARBA" id="ARBA00023274"/>
    </source>
</evidence>
<dbReference type="GO" id="GO:0008312">
    <property type="term" value="F:7S RNA binding"/>
    <property type="evidence" value="ECO:0007669"/>
    <property type="project" value="InterPro"/>
</dbReference>
<keyword evidence="4" id="KW-0687">Ribonucleoprotein</keyword>
<dbReference type="GO" id="GO:0006617">
    <property type="term" value="P:SRP-dependent cotranslational protein targeting to membrane, signal sequence recognition"/>
    <property type="evidence" value="ECO:0007669"/>
    <property type="project" value="TreeGrafter"/>
</dbReference>
<reference evidence="5 6" key="1">
    <citation type="submission" date="2018-06" db="EMBL/GenBank/DDBJ databases">
        <title>Extensive metabolic versatility and redundancy in microbially diverse, dynamic hydrothermal sediments.</title>
        <authorList>
            <person name="Dombrowski N."/>
            <person name="Teske A."/>
            <person name="Baker B.J."/>
        </authorList>
    </citation>
    <scope>NUCLEOTIDE SEQUENCE [LARGE SCALE GENOMIC DNA]</scope>
    <source>
        <strain evidence="5">B30_G17</strain>
    </source>
</reference>
<keyword evidence="3" id="KW-0733">Signal recognition particle</keyword>
<dbReference type="Gene3D" id="3.30.56.30">
    <property type="entry name" value="Signal recognition particle, SRP19-like subunit"/>
    <property type="match status" value="1"/>
</dbReference>
<dbReference type="InterPro" id="IPR002778">
    <property type="entry name" value="Signal_recog_particle_SRP19"/>
</dbReference>
<keyword evidence="2" id="KW-0963">Cytoplasm</keyword>
<gene>
    <name evidence="5" type="ORF">DRJ21_00540</name>
</gene>
<dbReference type="InterPro" id="IPR036521">
    <property type="entry name" value="SRP19-like_sf"/>
</dbReference>
<comment type="caution">
    <text evidence="5">The sequence shown here is derived from an EMBL/GenBank/DDBJ whole genome shotgun (WGS) entry which is preliminary data.</text>
</comment>
<sequence length="91" mass="11069">MKKKKLLVIWPIYFNSKVSRKMGRKIPLNLAVEDPRIEEIVKIARELNLNPIIEEKAYPKMWWREKKRILVEKKMSKSRLLKEIAVRLRRN</sequence>
<dbReference type="EMBL" id="QMQY01000012">
    <property type="protein sequence ID" value="RLE51239.1"/>
    <property type="molecule type" value="Genomic_DNA"/>
</dbReference>
<dbReference type="GO" id="GO:0048500">
    <property type="term" value="C:signal recognition particle"/>
    <property type="evidence" value="ECO:0007669"/>
    <property type="project" value="InterPro"/>
</dbReference>
<evidence type="ECO:0000256" key="3">
    <source>
        <dbReference type="ARBA" id="ARBA00023135"/>
    </source>
</evidence>
<dbReference type="PANTHER" id="PTHR17453:SF0">
    <property type="entry name" value="SIGNAL RECOGNITION PARTICLE 19 KDA PROTEIN"/>
    <property type="match status" value="1"/>
</dbReference>
<dbReference type="SUPFAM" id="SSF69695">
    <property type="entry name" value="SRP19"/>
    <property type="match status" value="1"/>
</dbReference>
<dbReference type="PANTHER" id="PTHR17453">
    <property type="entry name" value="SIGNAL RECOGNITION PARTICLE 19 KD PROTEIN"/>
    <property type="match status" value="1"/>
</dbReference>
<evidence type="ECO:0000256" key="1">
    <source>
        <dbReference type="ARBA" id="ARBA00004496"/>
    </source>
</evidence>
<evidence type="ECO:0000313" key="6">
    <source>
        <dbReference type="Proteomes" id="UP000281962"/>
    </source>
</evidence>
<feature type="non-terminal residue" evidence="5">
    <location>
        <position position="91"/>
    </location>
</feature>
<evidence type="ECO:0000313" key="5">
    <source>
        <dbReference type="EMBL" id="RLE51239.1"/>
    </source>
</evidence>
<name>A0A497EVV4_9CREN</name>
<comment type="subcellular location">
    <subcellularLocation>
        <location evidence="1">Cytoplasm</location>
    </subcellularLocation>
</comment>
<proteinExistence type="inferred from homology"/>
<accession>A0A497EVV4</accession>
<evidence type="ECO:0000256" key="2">
    <source>
        <dbReference type="ARBA" id="ARBA00022490"/>
    </source>
</evidence>
<organism evidence="5 6">
    <name type="scientific">Thermoproteota archaeon</name>
    <dbReference type="NCBI Taxonomy" id="2056631"/>
    <lineage>
        <taxon>Archaea</taxon>
        <taxon>Thermoproteota</taxon>
    </lineage>
</organism>
<protein>
    <submittedName>
        <fullName evidence="5">Signal recognition particle protein Srp19</fullName>
    </submittedName>
</protein>